<dbReference type="Pfam" id="PF12796">
    <property type="entry name" value="Ank_2"/>
    <property type="match status" value="1"/>
</dbReference>
<evidence type="ECO:0000313" key="3">
    <source>
        <dbReference type="Proteomes" id="UP001415857"/>
    </source>
</evidence>
<sequence length="348" mass="39116">MIRALAKKDAQGRGGQANITQNRGAGAELGGMTSEDQENYYQSCFHFFQMLRNMIRGGTTKEGGDIENPRDKNPGNQSTNGSQGRQLFPSNYDSCYESIKLISKAMLVILGFGYTNAIRKLRNKKEKHTWSVQIMNELLQSTSTYEYEYDGKNPDQTLPLTHKDDETTAYSTILEDQQKPAEPTTPILIAAKNGVTEKGEKFLELFPVAIHDMNSDKKNIVLLAVEEQQPAETAKETPILIAAKNGVTEMVEKILELFPVAIHDMNSDGKNIVLLAVENRQPHIYQLLVKQNILKDTTLRTVDNRGNSALHLAATLGEYTPWLIPGAALQMQWEIKWYEIMHLGLKYI</sequence>
<dbReference type="PANTHER" id="PTHR24177:SF103">
    <property type="entry name" value="PGG DOMAIN-CONTAINING PROTEIN"/>
    <property type="match status" value="1"/>
</dbReference>
<dbReference type="InterPro" id="IPR036770">
    <property type="entry name" value="Ankyrin_rpt-contain_sf"/>
</dbReference>
<reference evidence="2 3" key="1">
    <citation type="journal article" date="2024" name="Plant J.">
        <title>Genome sequences and population genomics reveal climatic adaptation and genomic divergence between two closely related sweetgum species.</title>
        <authorList>
            <person name="Xu W.Q."/>
            <person name="Ren C.Q."/>
            <person name="Zhang X.Y."/>
            <person name="Comes H.P."/>
            <person name="Liu X.H."/>
            <person name="Li Y.G."/>
            <person name="Kettle C.J."/>
            <person name="Jalonen R."/>
            <person name="Gaisberger H."/>
            <person name="Ma Y.Z."/>
            <person name="Qiu Y.X."/>
        </authorList>
    </citation>
    <scope>NUCLEOTIDE SEQUENCE [LARGE SCALE GENOMIC DNA]</scope>
    <source>
        <strain evidence="2">Hangzhou</strain>
    </source>
</reference>
<feature type="region of interest" description="Disordered" evidence="1">
    <location>
        <begin position="58"/>
        <end position="87"/>
    </location>
</feature>
<comment type="caution">
    <text evidence="2">The sequence shown here is derived from an EMBL/GenBank/DDBJ whole genome shotgun (WGS) entry which is preliminary data.</text>
</comment>
<dbReference type="PANTHER" id="PTHR24177">
    <property type="entry name" value="CASKIN"/>
    <property type="match status" value="1"/>
</dbReference>
<dbReference type="Proteomes" id="UP001415857">
    <property type="component" value="Unassembled WGS sequence"/>
</dbReference>
<dbReference type="GO" id="GO:0016020">
    <property type="term" value="C:membrane"/>
    <property type="evidence" value="ECO:0007669"/>
    <property type="project" value="TreeGrafter"/>
</dbReference>
<feature type="compositionally biased region" description="Polar residues" evidence="1">
    <location>
        <begin position="74"/>
        <end position="87"/>
    </location>
</feature>
<feature type="region of interest" description="Disordered" evidence="1">
    <location>
        <begin position="1"/>
        <end position="31"/>
    </location>
</feature>
<evidence type="ECO:0000313" key="2">
    <source>
        <dbReference type="EMBL" id="KAK9281390.1"/>
    </source>
</evidence>
<feature type="compositionally biased region" description="Basic and acidic residues" evidence="1">
    <location>
        <begin position="1"/>
        <end position="11"/>
    </location>
</feature>
<proteinExistence type="predicted"/>
<organism evidence="2 3">
    <name type="scientific">Liquidambar formosana</name>
    <name type="common">Formosan gum</name>
    <dbReference type="NCBI Taxonomy" id="63359"/>
    <lineage>
        <taxon>Eukaryota</taxon>
        <taxon>Viridiplantae</taxon>
        <taxon>Streptophyta</taxon>
        <taxon>Embryophyta</taxon>
        <taxon>Tracheophyta</taxon>
        <taxon>Spermatophyta</taxon>
        <taxon>Magnoliopsida</taxon>
        <taxon>eudicotyledons</taxon>
        <taxon>Gunneridae</taxon>
        <taxon>Pentapetalae</taxon>
        <taxon>Saxifragales</taxon>
        <taxon>Altingiaceae</taxon>
        <taxon>Liquidambar</taxon>
    </lineage>
</organism>
<name>A0AAP0RT32_LIQFO</name>
<dbReference type="EMBL" id="JBBPBK010000007">
    <property type="protein sequence ID" value="KAK9281390.1"/>
    <property type="molecule type" value="Genomic_DNA"/>
</dbReference>
<dbReference type="SUPFAM" id="SSF48403">
    <property type="entry name" value="Ankyrin repeat"/>
    <property type="match status" value="1"/>
</dbReference>
<protein>
    <submittedName>
        <fullName evidence="2">Uncharacterized protein</fullName>
    </submittedName>
</protein>
<gene>
    <name evidence="2" type="ORF">L1049_004290</name>
</gene>
<dbReference type="InterPro" id="IPR002110">
    <property type="entry name" value="Ankyrin_rpt"/>
</dbReference>
<accession>A0AAP0RT32</accession>
<keyword evidence="3" id="KW-1185">Reference proteome</keyword>
<dbReference type="AlphaFoldDB" id="A0AAP0RT32"/>
<feature type="compositionally biased region" description="Basic and acidic residues" evidence="1">
    <location>
        <begin position="62"/>
        <end position="73"/>
    </location>
</feature>
<evidence type="ECO:0000256" key="1">
    <source>
        <dbReference type="SAM" id="MobiDB-lite"/>
    </source>
</evidence>
<dbReference type="Gene3D" id="1.25.40.20">
    <property type="entry name" value="Ankyrin repeat-containing domain"/>
    <property type="match status" value="1"/>
</dbReference>